<dbReference type="InterPro" id="IPR043504">
    <property type="entry name" value="Peptidase_S1_PA_chymotrypsin"/>
</dbReference>
<dbReference type="EMBL" id="BSTJ01000003">
    <property type="protein sequence ID" value="GLY75100.1"/>
    <property type="molecule type" value="Genomic_DNA"/>
</dbReference>
<sequence length="257" mass="26338">MPSLKRKALAVAATVAAGLCLPVSQAHADDLIPIGAGSGIIQQLKQVDGGGYNEEVCTLTAVGHDAAGDLVGFTNAHCFLDSDGNKLVGGKVYYDTTPAGTAAAPAAIPDPRDSLKIGPIGTVTYVSDPNNLLTIGKPHGLDYAVIKLDPTKVKATDTVTSSTGTAKITSIGDVPALGTRMCKQGHRTGVTCGATLVKDGQYYTTLIWTWAGDSGSPVYNGNVLVGSDWGAQHFTPFTSILKDLNSRGGVGAGFHVG</sequence>
<keyword evidence="1" id="KW-0732">Signal</keyword>
<dbReference type="RefSeq" id="WP_285621614.1">
    <property type="nucleotide sequence ID" value="NZ_BSTJ01000003.1"/>
</dbReference>
<keyword evidence="2" id="KW-0645">Protease</keyword>
<feature type="signal peptide" evidence="1">
    <location>
        <begin position="1"/>
        <end position="28"/>
    </location>
</feature>
<gene>
    <name evidence="2" type="ORF">Airi01_033670</name>
</gene>
<organism evidence="2 3">
    <name type="scientific">Actinoallomurus iriomotensis</name>
    <dbReference type="NCBI Taxonomy" id="478107"/>
    <lineage>
        <taxon>Bacteria</taxon>
        <taxon>Bacillati</taxon>
        <taxon>Actinomycetota</taxon>
        <taxon>Actinomycetes</taxon>
        <taxon>Streptosporangiales</taxon>
        <taxon>Thermomonosporaceae</taxon>
        <taxon>Actinoallomurus</taxon>
    </lineage>
</organism>
<reference evidence="2" key="1">
    <citation type="submission" date="2023-03" db="EMBL/GenBank/DDBJ databases">
        <title>Actinoallomurus iriomotensis NBRC 103681.</title>
        <authorList>
            <person name="Ichikawa N."/>
            <person name="Sato H."/>
            <person name="Tonouchi N."/>
        </authorList>
    </citation>
    <scope>NUCLEOTIDE SEQUENCE</scope>
    <source>
        <strain evidence="2">NBRC 103681</strain>
    </source>
</reference>
<proteinExistence type="predicted"/>
<evidence type="ECO:0000313" key="3">
    <source>
        <dbReference type="Proteomes" id="UP001165135"/>
    </source>
</evidence>
<dbReference type="GO" id="GO:0008233">
    <property type="term" value="F:peptidase activity"/>
    <property type="evidence" value="ECO:0007669"/>
    <property type="project" value="UniProtKB-KW"/>
</dbReference>
<protein>
    <submittedName>
        <fullName evidence="2">Protease</fullName>
    </submittedName>
</protein>
<dbReference type="AlphaFoldDB" id="A0A9W6RJM1"/>
<evidence type="ECO:0000313" key="2">
    <source>
        <dbReference type="EMBL" id="GLY75100.1"/>
    </source>
</evidence>
<evidence type="ECO:0000256" key="1">
    <source>
        <dbReference type="SAM" id="SignalP"/>
    </source>
</evidence>
<dbReference type="InterPro" id="IPR009003">
    <property type="entry name" value="Peptidase_S1_PA"/>
</dbReference>
<accession>A0A9W6RJM1</accession>
<dbReference type="GO" id="GO:0006508">
    <property type="term" value="P:proteolysis"/>
    <property type="evidence" value="ECO:0007669"/>
    <property type="project" value="UniProtKB-KW"/>
</dbReference>
<dbReference type="SUPFAM" id="SSF50494">
    <property type="entry name" value="Trypsin-like serine proteases"/>
    <property type="match status" value="1"/>
</dbReference>
<dbReference type="Proteomes" id="UP001165135">
    <property type="component" value="Unassembled WGS sequence"/>
</dbReference>
<comment type="caution">
    <text evidence="2">The sequence shown here is derived from an EMBL/GenBank/DDBJ whole genome shotgun (WGS) entry which is preliminary data.</text>
</comment>
<keyword evidence="2" id="KW-0378">Hydrolase</keyword>
<feature type="chain" id="PRO_5040881086" evidence="1">
    <location>
        <begin position="29"/>
        <end position="257"/>
    </location>
</feature>
<dbReference type="Gene3D" id="2.40.10.10">
    <property type="entry name" value="Trypsin-like serine proteases"/>
    <property type="match status" value="2"/>
</dbReference>
<name>A0A9W6RJM1_9ACTN</name>